<dbReference type="InterPro" id="IPR008929">
    <property type="entry name" value="Chondroitin_lyas"/>
</dbReference>
<reference evidence="5 6" key="1">
    <citation type="submission" date="2024-02" db="EMBL/GenBank/DDBJ databases">
        <title>A draft genome for the cacao thread blight pathogen Marasmius crinis-equi.</title>
        <authorList>
            <person name="Cohen S.P."/>
            <person name="Baruah I.K."/>
            <person name="Amoako-Attah I."/>
            <person name="Bukari Y."/>
            <person name="Meinhardt L.W."/>
            <person name="Bailey B.A."/>
        </authorList>
    </citation>
    <scope>NUCLEOTIDE SEQUENCE [LARGE SCALE GENOMIC DNA]</scope>
    <source>
        <strain evidence="5 6">GH-76</strain>
    </source>
</reference>
<keyword evidence="2" id="KW-0456">Lyase</keyword>
<dbReference type="Pfam" id="PF05426">
    <property type="entry name" value="Alginate_lyase"/>
    <property type="match status" value="1"/>
</dbReference>
<accession>A0ABR3FKS0</accession>
<protein>
    <recommendedName>
        <fullName evidence="4">Alginate lyase domain-containing protein</fullName>
    </recommendedName>
</protein>
<proteinExistence type="predicted"/>
<feature type="compositionally biased region" description="Low complexity" evidence="3">
    <location>
        <begin position="188"/>
        <end position="205"/>
    </location>
</feature>
<evidence type="ECO:0000256" key="3">
    <source>
        <dbReference type="SAM" id="MobiDB-lite"/>
    </source>
</evidence>
<feature type="compositionally biased region" description="Acidic residues" evidence="3">
    <location>
        <begin position="66"/>
        <end position="82"/>
    </location>
</feature>
<evidence type="ECO:0000256" key="1">
    <source>
        <dbReference type="ARBA" id="ARBA00022729"/>
    </source>
</evidence>
<dbReference type="SUPFAM" id="SSF48230">
    <property type="entry name" value="Chondroitin AC/alginate lyase"/>
    <property type="match status" value="1"/>
</dbReference>
<feature type="compositionally biased region" description="Low complexity" evidence="3">
    <location>
        <begin position="113"/>
        <end position="126"/>
    </location>
</feature>
<gene>
    <name evidence="5" type="ORF">V5O48_005991</name>
</gene>
<feature type="region of interest" description="Disordered" evidence="3">
    <location>
        <begin position="167"/>
        <end position="205"/>
    </location>
</feature>
<evidence type="ECO:0000259" key="4">
    <source>
        <dbReference type="Pfam" id="PF05426"/>
    </source>
</evidence>
<dbReference type="Gene3D" id="1.50.10.100">
    <property type="entry name" value="Chondroitin AC/alginate lyase"/>
    <property type="match status" value="1"/>
</dbReference>
<dbReference type="Proteomes" id="UP001465976">
    <property type="component" value="Unassembled WGS sequence"/>
</dbReference>
<organism evidence="5 6">
    <name type="scientific">Marasmius crinis-equi</name>
    <dbReference type="NCBI Taxonomy" id="585013"/>
    <lineage>
        <taxon>Eukaryota</taxon>
        <taxon>Fungi</taxon>
        <taxon>Dikarya</taxon>
        <taxon>Basidiomycota</taxon>
        <taxon>Agaricomycotina</taxon>
        <taxon>Agaricomycetes</taxon>
        <taxon>Agaricomycetidae</taxon>
        <taxon>Agaricales</taxon>
        <taxon>Marasmiineae</taxon>
        <taxon>Marasmiaceae</taxon>
        <taxon>Marasmius</taxon>
    </lineage>
</organism>
<feature type="region of interest" description="Disordered" evidence="3">
    <location>
        <begin position="113"/>
        <end position="140"/>
    </location>
</feature>
<keyword evidence="1" id="KW-0732">Signal</keyword>
<feature type="domain" description="Alginate lyase" evidence="4">
    <location>
        <begin position="187"/>
        <end position="450"/>
    </location>
</feature>
<evidence type="ECO:0000313" key="5">
    <source>
        <dbReference type="EMBL" id="KAL0575991.1"/>
    </source>
</evidence>
<evidence type="ECO:0000313" key="6">
    <source>
        <dbReference type="Proteomes" id="UP001465976"/>
    </source>
</evidence>
<sequence length="566" mass="62033">MTLNRLMAQPSSTITESVHQVTTLTTMLAGLLMCSWWPDCNWCSSGGRNHLAHGNEGSDPQPPGADDGEDDLSDGPDDDYSEESINQHVQARRSSLYHELPFRHRIARVRRAATTSSLSSTPSASTQGTVSSDPTLLAMDGTNPLPQAPLGGLPAIPASGTFVTSHSSAERTAGTAPPAQNAVKTKKPSCTPSPASSMPPSATWTTCPYVNRDGKVNPDVRRIKHPGHINNAGQSVLYNSLAYAFTQDSTYSKRVASFVNALLLDRKTKMNPHANYGQIVRGPGAKGSMGSWTGILDMRGLVKLYNGVSILKATNSPDWTPTMDQEFKDWIQAWLNWMTTSQLGKTAGSRPNNHCTFYAYQVAGAQYTVGDFRGAKQTIRNFVGTCFKDQISASGEQPYEAVRTRPYHYRLFNLEALFALAELGQQVGEDIWNAQTKHGATMKKALDHVMSIDPKNEDVGQILPLVATARGVYGDRDGRYTAFLDKNSRDYRSKPYWYYSQPEAFPSGGGGRKRQVVWGRDDVKGAPVAEKDAIPFTCPDIFRLESCVELDIGLCVTCEMLRPFFV</sequence>
<evidence type="ECO:0000256" key="2">
    <source>
        <dbReference type="ARBA" id="ARBA00023239"/>
    </source>
</evidence>
<name>A0ABR3FKS0_9AGAR</name>
<keyword evidence="6" id="KW-1185">Reference proteome</keyword>
<feature type="region of interest" description="Disordered" evidence="3">
    <location>
        <begin position="53"/>
        <end position="92"/>
    </location>
</feature>
<feature type="compositionally biased region" description="Polar residues" evidence="3">
    <location>
        <begin position="83"/>
        <end position="92"/>
    </location>
</feature>
<dbReference type="InterPro" id="IPR008397">
    <property type="entry name" value="Alginate_lyase_dom"/>
</dbReference>
<comment type="caution">
    <text evidence="5">The sequence shown here is derived from an EMBL/GenBank/DDBJ whole genome shotgun (WGS) entry which is preliminary data.</text>
</comment>
<dbReference type="EMBL" id="JBAHYK010000256">
    <property type="protein sequence ID" value="KAL0575991.1"/>
    <property type="molecule type" value="Genomic_DNA"/>
</dbReference>